<gene>
    <name evidence="2" type="ORF">FOXB_04819</name>
</gene>
<name>F9FEJ1_FUSOF</name>
<protein>
    <submittedName>
        <fullName evidence="2">Uncharacterized protein</fullName>
    </submittedName>
</protein>
<proteinExistence type="predicted"/>
<dbReference type="EMBL" id="AFQF01001482">
    <property type="protein sequence ID" value="EGU84631.1"/>
    <property type="molecule type" value="Genomic_DNA"/>
</dbReference>
<evidence type="ECO:0000313" key="2">
    <source>
        <dbReference type="EMBL" id="EGU84631.1"/>
    </source>
</evidence>
<accession>F9FEJ1</accession>
<comment type="caution">
    <text evidence="2">The sequence shown here is derived from an EMBL/GenBank/DDBJ whole genome shotgun (WGS) entry which is preliminary data.</text>
</comment>
<evidence type="ECO:0000256" key="1">
    <source>
        <dbReference type="SAM" id="MobiDB-lite"/>
    </source>
</evidence>
<feature type="compositionally biased region" description="Basic residues" evidence="1">
    <location>
        <begin position="161"/>
        <end position="172"/>
    </location>
</feature>
<dbReference type="OrthoDB" id="5060884at2759"/>
<sequence length="543" mass="62456">MGVMMTTTIERYYQDPAFKDQGTFDCPKCPSDQIKNRIRFDRGQEDEHVIHKTSFEKFKEDPDNPRVANMYSYPPTNKLSQFIMPEFSAEDEENPRYCESFWLLQGYYARKTVLVNKSDGMTISMALAEVNKHMNKESSNTKKQLIADEQFPVYLTPPHASHGKRSRKRGSQYHHPAELCPQKGLREEYFQTVRVRGTQSQVARDWENSLIKSSTPGPSLRNRQPGICVLDPRTVQDHQENFEDPRCLQRISQAVKQLMDLGGLSIEFNLHGIRRLDFSALTQLLEQGFAPTNLRDVRLIDRGGSIRPQVSDHVCFKLQIKQNLQYSDASRFLEVYVVAARALDPRAARDHRENFEDARCIRRIAQALRELVELGGISIELNSVGSHEVKLAHLTRFLKQYLVETNFRGVRLIDESGGVFELNELLLALMKITESDHVLRSGNPGNQGGLCYLEDNALRNLADMIEDQLSHLRYFASLAPSGYNPKCIYRDEEYENINEIFPNHYGATQVSFLKSLVIDMMCHLRQLGEMCIFPNGHHFYRGK</sequence>
<dbReference type="AlphaFoldDB" id="F9FEJ1"/>
<reference evidence="2" key="1">
    <citation type="journal article" date="2012" name="Mol. Plant Microbe Interact.">
        <title>A highly conserved effector in Fusarium oxysporum is required for full virulence on Arabidopsis.</title>
        <authorList>
            <person name="Thatcher L.F."/>
            <person name="Gardiner D.M."/>
            <person name="Kazan K."/>
            <person name="Manners J."/>
        </authorList>
    </citation>
    <scope>NUCLEOTIDE SEQUENCE [LARGE SCALE GENOMIC DNA]</scope>
    <source>
        <strain evidence="2">Fo5176</strain>
    </source>
</reference>
<dbReference type="PaxDb" id="5507-FOXG_02996P0"/>
<feature type="region of interest" description="Disordered" evidence="1">
    <location>
        <begin position="156"/>
        <end position="178"/>
    </location>
</feature>
<organism evidence="2">
    <name type="scientific">Fusarium oxysporum (strain Fo5176)</name>
    <name type="common">Fusarium vascular wilt</name>
    <dbReference type="NCBI Taxonomy" id="660025"/>
    <lineage>
        <taxon>Eukaryota</taxon>
        <taxon>Fungi</taxon>
        <taxon>Dikarya</taxon>
        <taxon>Ascomycota</taxon>
        <taxon>Pezizomycotina</taxon>
        <taxon>Sordariomycetes</taxon>
        <taxon>Hypocreomycetidae</taxon>
        <taxon>Hypocreales</taxon>
        <taxon>Nectriaceae</taxon>
        <taxon>Fusarium</taxon>
        <taxon>Fusarium oxysporum species complex</taxon>
    </lineage>
</organism>